<accession>A0A9E6RDQ3</accession>
<dbReference type="AlphaFoldDB" id="A0A9E6RDQ3"/>
<protein>
    <submittedName>
        <fullName evidence="3">GNAT family N-acetyltransferase</fullName>
        <ecNumber evidence="3">2.3.1.-</ecNumber>
    </submittedName>
</protein>
<dbReference type="Gene3D" id="3.40.630.30">
    <property type="match status" value="1"/>
</dbReference>
<keyword evidence="3" id="KW-0012">Acyltransferase</keyword>
<name>A0A9E6RDQ3_9HYPH</name>
<dbReference type="KEGG" id="cmet:K6K41_25030"/>
<evidence type="ECO:0000313" key="4">
    <source>
        <dbReference type="Proteomes" id="UP000825701"/>
    </source>
</evidence>
<dbReference type="SUPFAM" id="SSF55729">
    <property type="entry name" value="Acyl-CoA N-acyltransferases (Nat)"/>
    <property type="match status" value="1"/>
</dbReference>
<dbReference type="EMBL" id="CP081869">
    <property type="protein sequence ID" value="QZO02515.1"/>
    <property type="molecule type" value="Genomic_DNA"/>
</dbReference>
<dbReference type="EC" id="2.3.1.-" evidence="3"/>
<keyword evidence="3" id="KW-0808">Transferase</keyword>
<gene>
    <name evidence="3" type="ORF">K6K41_25030</name>
</gene>
<dbReference type="GO" id="GO:0016746">
    <property type="term" value="F:acyltransferase activity"/>
    <property type="evidence" value="ECO:0007669"/>
    <property type="project" value="UniProtKB-KW"/>
</dbReference>
<evidence type="ECO:0000259" key="2">
    <source>
        <dbReference type="Pfam" id="PF13480"/>
    </source>
</evidence>
<dbReference type="InterPro" id="IPR016181">
    <property type="entry name" value="Acyl_CoA_acyltransferase"/>
</dbReference>
<feature type="compositionally biased region" description="Low complexity" evidence="1">
    <location>
        <begin position="1"/>
        <end position="11"/>
    </location>
</feature>
<evidence type="ECO:0000313" key="3">
    <source>
        <dbReference type="EMBL" id="QZO02515.1"/>
    </source>
</evidence>
<feature type="compositionally biased region" description="Low complexity" evidence="1">
    <location>
        <begin position="22"/>
        <end position="34"/>
    </location>
</feature>
<evidence type="ECO:0000256" key="1">
    <source>
        <dbReference type="SAM" id="MobiDB-lite"/>
    </source>
</evidence>
<organism evidence="3 4">
    <name type="scientific">Chenggangzhangella methanolivorans</name>
    <dbReference type="NCBI Taxonomy" id="1437009"/>
    <lineage>
        <taxon>Bacteria</taxon>
        <taxon>Pseudomonadati</taxon>
        <taxon>Pseudomonadota</taxon>
        <taxon>Alphaproteobacteria</taxon>
        <taxon>Hyphomicrobiales</taxon>
        <taxon>Methylopilaceae</taxon>
        <taxon>Chenggangzhangella</taxon>
    </lineage>
</organism>
<feature type="domain" description="BioF2-like acetyltransferase" evidence="2">
    <location>
        <begin position="212"/>
        <end position="359"/>
    </location>
</feature>
<proteinExistence type="predicted"/>
<feature type="region of interest" description="Disordered" evidence="1">
    <location>
        <begin position="1"/>
        <end position="34"/>
    </location>
</feature>
<dbReference type="Proteomes" id="UP000825701">
    <property type="component" value="Chromosome"/>
</dbReference>
<sequence length="426" mass="45627">MRTATSASAARQSLGGAQRTEAPAGKAASASVATGGDGARAFTSVEIHRDVASAAADWSRLLGDALAGPYQNPDFMAAWARHAGAAEGASPLIAIARDERGEPVALLPLCVRRRFGVATARFIGGSHVNYNLAVIRRDRLDAFAGGEAERLLVETAREAGVDAYHLVNQPRLWMGTPNPLASLPSQPSADDAYCGPLAPSLEEHLRLYVSAKSRSNQRRKMRRFEERGAPKLYRAETPEQRRRLLDAYFRQKAEQFAARGVDNVFERPGVYEFLAQAAGLTGEAATIDLYGFDMDDEVVAVHGGVADGSRYCGMFISITSSEHAKYSPGEMLMNFVVEEQIRRGLSSFDLGVGAATYKKMYCPDPEPLFDSIFGVTAKGRAVAGAAAAAAALKARIKATPWAYGLIGKLRKARAGHRPEVAGPAAD</sequence>
<dbReference type="Pfam" id="PF13480">
    <property type="entry name" value="Acetyltransf_6"/>
    <property type="match status" value="1"/>
</dbReference>
<dbReference type="InterPro" id="IPR038740">
    <property type="entry name" value="BioF2-like_GNAT_dom"/>
</dbReference>
<reference evidence="3" key="1">
    <citation type="submission" date="2021-08" db="EMBL/GenBank/DDBJ databases">
        <authorList>
            <person name="Zhang H."/>
            <person name="Xu M."/>
            <person name="Yu Z."/>
            <person name="Yang L."/>
            <person name="Cai Y."/>
        </authorList>
    </citation>
    <scope>NUCLEOTIDE SEQUENCE</scope>
    <source>
        <strain evidence="3">CHL1</strain>
    </source>
</reference>
<keyword evidence="4" id="KW-1185">Reference proteome</keyword>